<dbReference type="EC" id="2.7.13.3" evidence="3"/>
<gene>
    <name evidence="14" type="ORF">AAY24_12170</name>
</gene>
<evidence type="ECO:0000256" key="10">
    <source>
        <dbReference type="ARBA" id="ARBA00023136"/>
    </source>
</evidence>
<dbReference type="InterPro" id="IPR003594">
    <property type="entry name" value="HATPase_dom"/>
</dbReference>
<evidence type="ECO:0000256" key="2">
    <source>
        <dbReference type="ARBA" id="ARBA00004141"/>
    </source>
</evidence>
<dbReference type="SUPFAM" id="SSF55874">
    <property type="entry name" value="ATPase domain of HSP90 chaperone/DNA topoisomerase II/histidine kinase"/>
    <property type="match status" value="1"/>
</dbReference>
<keyword evidence="15" id="KW-1185">Reference proteome</keyword>
<keyword evidence="5" id="KW-0808">Transferase</keyword>
<proteinExistence type="predicted"/>
<keyword evidence="9" id="KW-0902">Two-component regulatory system</keyword>
<feature type="transmembrane region" description="Helical" evidence="11">
    <location>
        <begin position="147"/>
        <end position="167"/>
    </location>
</feature>
<dbReference type="InterPro" id="IPR050428">
    <property type="entry name" value="TCS_sensor_his_kinase"/>
</dbReference>
<protein>
    <recommendedName>
        <fullName evidence="3">histidine kinase</fullName>
        <ecNumber evidence="3">2.7.13.3</ecNumber>
    </recommendedName>
</protein>
<keyword evidence="4" id="KW-0597">Phosphoprotein</keyword>
<dbReference type="GO" id="GO:0005886">
    <property type="term" value="C:plasma membrane"/>
    <property type="evidence" value="ECO:0007669"/>
    <property type="project" value="TreeGrafter"/>
</dbReference>
<dbReference type="AlphaFoldDB" id="A0A0F7JWR3"/>
<dbReference type="PATRIC" id="fig|1543721.4.peg.2518"/>
<feature type="domain" description="Histidine kinase" evidence="12">
    <location>
        <begin position="277"/>
        <end position="477"/>
    </location>
</feature>
<dbReference type="PANTHER" id="PTHR45436">
    <property type="entry name" value="SENSOR HISTIDINE KINASE YKOH"/>
    <property type="match status" value="1"/>
</dbReference>
<evidence type="ECO:0000256" key="1">
    <source>
        <dbReference type="ARBA" id="ARBA00000085"/>
    </source>
</evidence>
<dbReference type="SMART" id="SM00388">
    <property type="entry name" value="HisKA"/>
    <property type="match status" value="1"/>
</dbReference>
<dbReference type="InterPro" id="IPR036097">
    <property type="entry name" value="HisK_dim/P_sf"/>
</dbReference>
<dbReference type="InterPro" id="IPR003661">
    <property type="entry name" value="HisK_dim/P_dom"/>
</dbReference>
<dbReference type="GO" id="GO:0000155">
    <property type="term" value="F:phosphorelay sensor kinase activity"/>
    <property type="evidence" value="ECO:0007669"/>
    <property type="project" value="InterPro"/>
</dbReference>
<dbReference type="InterPro" id="IPR036890">
    <property type="entry name" value="HATPase_C_sf"/>
</dbReference>
<feature type="transmembrane region" description="Helical" evidence="11">
    <location>
        <begin position="12"/>
        <end position="36"/>
    </location>
</feature>
<evidence type="ECO:0000256" key="6">
    <source>
        <dbReference type="ARBA" id="ARBA00022692"/>
    </source>
</evidence>
<dbReference type="RefSeq" id="WP_046859910.1">
    <property type="nucleotide sequence ID" value="NZ_CP011412.1"/>
</dbReference>
<feature type="domain" description="HAMP" evidence="13">
    <location>
        <begin position="203"/>
        <end position="257"/>
    </location>
</feature>
<dbReference type="Pfam" id="PF00512">
    <property type="entry name" value="HisKA"/>
    <property type="match status" value="1"/>
</dbReference>
<accession>A0A0F7JWR3</accession>
<dbReference type="Gene3D" id="1.10.287.130">
    <property type="match status" value="1"/>
</dbReference>
<dbReference type="SUPFAM" id="SSF158472">
    <property type="entry name" value="HAMP domain-like"/>
    <property type="match status" value="1"/>
</dbReference>
<evidence type="ECO:0000256" key="4">
    <source>
        <dbReference type="ARBA" id="ARBA00022553"/>
    </source>
</evidence>
<keyword evidence="8 11" id="KW-1133">Transmembrane helix</keyword>
<dbReference type="CDD" id="cd00082">
    <property type="entry name" value="HisKA"/>
    <property type="match status" value="1"/>
</dbReference>
<dbReference type="PROSITE" id="PS51257">
    <property type="entry name" value="PROKAR_LIPOPROTEIN"/>
    <property type="match status" value="1"/>
</dbReference>
<evidence type="ECO:0000259" key="13">
    <source>
        <dbReference type="PROSITE" id="PS50885"/>
    </source>
</evidence>
<comment type="catalytic activity">
    <reaction evidence="1">
        <text>ATP + protein L-histidine = ADP + protein N-phospho-L-histidine.</text>
        <dbReference type="EC" id="2.7.13.3"/>
    </reaction>
</comment>
<keyword evidence="6 11" id="KW-0812">Transmembrane</keyword>
<dbReference type="PROSITE" id="PS50109">
    <property type="entry name" value="HIS_KIN"/>
    <property type="match status" value="1"/>
</dbReference>
<dbReference type="SMART" id="SM00304">
    <property type="entry name" value="HAMP"/>
    <property type="match status" value="1"/>
</dbReference>
<dbReference type="Gene3D" id="6.10.340.10">
    <property type="match status" value="1"/>
</dbReference>
<evidence type="ECO:0000256" key="11">
    <source>
        <dbReference type="SAM" id="Phobius"/>
    </source>
</evidence>
<organism evidence="14 15">
    <name type="scientific">Sedimenticola thiotaurini</name>
    <dbReference type="NCBI Taxonomy" id="1543721"/>
    <lineage>
        <taxon>Bacteria</taxon>
        <taxon>Pseudomonadati</taxon>
        <taxon>Pseudomonadota</taxon>
        <taxon>Gammaproteobacteria</taxon>
        <taxon>Chromatiales</taxon>
        <taxon>Sedimenticolaceae</taxon>
        <taxon>Sedimenticola</taxon>
    </lineage>
</organism>
<dbReference type="Gene3D" id="3.30.565.10">
    <property type="entry name" value="Histidine kinase-like ATPase, C-terminal domain"/>
    <property type="match status" value="1"/>
</dbReference>
<dbReference type="Pfam" id="PF00672">
    <property type="entry name" value="HAMP"/>
    <property type="match status" value="1"/>
</dbReference>
<evidence type="ECO:0000256" key="3">
    <source>
        <dbReference type="ARBA" id="ARBA00012438"/>
    </source>
</evidence>
<feature type="transmembrane region" description="Helical" evidence="11">
    <location>
        <begin position="179"/>
        <end position="201"/>
    </location>
</feature>
<keyword evidence="10 11" id="KW-0472">Membrane</keyword>
<dbReference type="InterPro" id="IPR005467">
    <property type="entry name" value="His_kinase_dom"/>
</dbReference>
<dbReference type="PROSITE" id="PS50885">
    <property type="entry name" value="HAMP"/>
    <property type="match status" value="1"/>
</dbReference>
<dbReference type="OrthoDB" id="2521613at2"/>
<evidence type="ECO:0000256" key="5">
    <source>
        <dbReference type="ARBA" id="ARBA00022679"/>
    </source>
</evidence>
<comment type="subcellular location">
    <subcellularLocation>
        <location evidence="2">Membrane</location>
        <topology evidence="2">Multi-pass membrane protein</topology>
    </subcellularLocation>
</comment>
<dbReference type="EMBL" id="CP011412">
    <property type="protein sequence ID" value="AKH20981.1"/>
    <property type="molecule type" value="Genomic_DNA"/>
</dbReference>
<dbReference type="SUPFAM" id="SSF47384">
    <property type="entry name" value="Homodimeric domain of signal transducing histidine kinase"/>
    <property type="match status" value="1"/>
</dbReference>
<dbReference type="SMART" id="SM00387">
    <property type="entry name" value="HATPase_c"/>
    <property type="match status" value="1"/>
</dbReference>
<dbReference type="Pfam" id="PF02518">
    <property type="entry name" value="HATPase_c"/>
    <property type="match status" value="1"/>
</dbReference>
<dbReference type="InterPro" id="IPR004358">
    <property type="entry name" value="Sig_transdc_His_kin-like_C"/>
</dbReference>
<reference evidence="14 15" key="1">
    <citation type="journal article" date="2015" name="Genome Announc.">
        <title>Complete Genome Sequence of Sedimenticola thiotaurini Strain SIP-G1, a Polyphosphate- and Polyhydroxyalkanoate-Accumulating Sulfur-Oxidizing Gammaproteobacterium Isolated from Salt Marsh Sediments.</title>
        <authorList>
            <person name="Flood B.E."/>
            <person name="Jones D.S."/>
            <person name="Bailey J.V."/>
        </authorList>
    </citation>
    <scope>NUCLEOTIDE SEQUENCE [LARGE SCALE GENOMIC DNA]</scope>
    <source>
        <strain evidence="14 15">SIP-G1</strain>
    </source>
</reference>
<dbReference type="CDD" id="cd06225">
    <property type="entry name" value="HAMP"/>
    <property type="match status" value="1"/>
</dbReference>
<sequence>MKIGDISYRIKVPLMFTLVILITACVVTLALTWRAYEDLRNEVFNNAVEIGSVLSNSLPNALLHDDLWGAYRLVQAAEGWTGNNSTRLLIVLDKNGQIYVSNRPKTLPVTTRLRVHGEELARVEAEVLRLTGNLNPRPYEHPNDQRLYVILPMLSDGVAIGTLVIGYDRALFWPRFTDIVKRVVFSALVVTILLLPLGWYLGNRMVMPLGHLARCMSKVGRGNSEEIVCDLRQGKDEIGQLGTSFQQMLKELDEKEQLEAGMLASERLAAVGRLSAGVAHEINNPLGGMLNALNTFRHFSKTDDLGRETFALIERGLQQIRETISALLVEANPRSHSLNPKDIEDVRMLLLPDVNRKRVDLKWYNGIQQEISLPSTPIRQVLLNLSLNAVQASPEEGVVHCSVESRNHMLYIYVLNNGPNIPRERMKSLFEPFSESTTGNGLGLWVTYQLIQQLEGVIEVKSRGGKTQFTVELPIKEFQ</sequence>
<name>A0A0F7JWR3_9GAMM</name>
<dbReference type="PANTHER" id="PTHR45436:SF15">
    <property type="entry name" value="SENSOR HISTIDINE KINASE CUSS"/>
    <property type="match status" value="1"/>
</dbReference>
<dbReference type="KEGG" id="seds:AAY24_12170"/>
<keyword evidence="7" id="KW-0418">Kinase</keyword>
<evidence type="ECO:0000313" key="15">
    <source>
        <dbReference type="Proteomes" id="UP000034410"/>
    </source>
</evidence>
<dbReference type="Proteomes" id="UP000034410">
    <property type="component" value="Chromosome"/>
</dbReference>
<dbReference type="PRINTS" id="PR00344">
    <property type="entry name" value="BCTRLSENSOR"/>
</dbReference>
<dbReference type="InterPro" id="IPR003660">
    <property type="entry name" value="HAMP_dom"/>
</dbReference>
<evidence type="ECO:0000256" key="7">
    <source>
        <dbReference type="ARBA" id="ARBA00022777"/>
    </source>
</evidence>
<evidence type="ECO:0000313" key="14">
    <source>
        <dbReference type="EMBL" id="AKH20981.1"/>
    </source>
</evidence>
<evidence type="ECO:0000256" key="9">
    <source>
        <dbReference type="ARBA" id="ARBA00023012"/>
    </source>
</evidence>
<evidence type="ECO:0000256" key="8">
    <source>
        <dbReference type="ARBA" id="ARBA00022989"/>
    </source>
</evidence>
<evidence type="ECO:0000259" key="12">
    <source>
        <dbReference type="PROSITE" id="PS50109"/>
    </source>
</evidence>